<accession>A0ABD1FBW4</accession>
<organism evidence="1 2">
    <name type="scientific">Hypothenemus hampei</name>
    <name type="common">Coffee berry borer</name>
    <dbReference type="NCBI Taxonomy" id="57062"/>
    <lineage>
        <taxon>Eukaryota</taxon>
        <taxon>Metazoa</taxon>
        <taxon>Ecdysozoa</taxon>
        <taxon>Arthropoda</taxon>
        <taxon>Hexapoda</taxon>
        <taxon>Insecta</taxon>
        <taxon>Pterygota</taxon>
        <taxon>Neoptera</taxon>
        <taxon>Endopterygota</taxon>
        <taxon>Coleoptera</taxon>
        <taxon>Polyphaga</taxon>
        <taxon>Cucujiformia</taxon>
        <taxon>Curculionidae</taxon>
        <taxon>Scolytinae</taxon>
        <taxon>Hypothenemus</taxon>
    </lineage>
</organism>
<protein>
    <submittedName>
        <fullName evidence="1">Uncharacterized protein</fullName>
    </submittedName>
</protein>
<evidence type="ECO:0000313" key="2">
    <source>
        <dbReference type="Proteomes" id="UP001566132"/>
    </source>
</evidence>
<dbReference type="AlphaFoldDB" id="A0ABD1FBW4"/>
<proteinExistence type="predicted"/>
<comment type="caution">
    <text evidence="1">The sequence shown here is derived from an EMBL/GenBank/DDBJ whole genome shotgun (WGS) entry which is preliminary data.</text>
</comment>
<name>A0ABD1FBW4_HYPHA</name>
<dbReference type="Proteomes" id="UP001566132">
    <property type="component" value="Unassembled WGS sequence"/>
</dbReference>
<reference evidence="1 2" key="1">
    <citation type="submission" date="2024-05" db="EMBL/GenBank/DDBJ databases">
        <title>Genetic variation in Jamaican populations of the coffee berry borer (Hypothenemus hampei).</title>
        <authorList>
            <person name="Errbii M."/>
            <person name="Myrie A."/>
        </authorList>
    </citation>
    <scope>NUCLEOTIDE SEQUENCE [LARGE SCALE GENOMIC DNA]</scope>
    <source>
        <strain evidence="1">JA-Hopewell-2020-01-JO</strain>
        <tissue evidence="1">Whole body</tissue>
    </source>
</reference>
<keyword evidence="2" id="KW-1185">Reference proteome</keyword>
<dbReference type="EMBL" id="JBDJPC010000001">
    <property type="protein sequence ID" value="KAL1516113.1"/>
    <property type="molecule type" value="Genomic_DNA"/>
</dbReference>
<evidence type="ECO:0000313" key="1">
    <source>
        <dbReference type="EMBL" id="KAL1516113.1"/>
    </source>
</evidence>
<gene>
    <name evidence="1" type="ORF">ABEB36_000036</name>
</gene>
<sequence length="95" mass="10855">MDPTTWKGSQQSLILLESLMPGMSEISPVRECESHSAKNTGEQLWDGIMEAAERFCNNPGIFQICNQAFMEKVEKCIQVQVQICTKYKFEHLLKT</sequence>